<sequence length="336" mass="38354">MHNLKSLYRSSTKDALSSERLNEEAHTVFSKEFVLTSDNSQNFVPEYVREKFQERIEPNLCTIKAVCKAEQKKPFYTFVLNWYKDLAHVDTDSSAPTSKSKKSPVRGSIGCCNDLAPVCPDPILRHKHFQKIINKHKMDEMIAKGHGNSDYNVKRLQQAMDQNPEALVDSLEVALHHLEGYHLCLKESSATQTSSMNKSSRAKRSLKELICIKVLVLEKGPIETICRRHSITEISSTESLRSTLQWIVGYRQSLHKSRIFFNHGGNIEDPKLQEIDLKEYGDKKMNNFPATNGMLSFVIDYANVIRGNSLSPYVFASFREKNRPQEVCSSFSIFSK</sequence>
<reference evidence="1 2" key="1">
    <citation type="submission" date="2018-08" db="EMBL/GenBank/DDBJ databases">
        <authorList>
            <person name="Laetsch R D."/>
            <person name="Stevens L."/>
            <person name="Kumar S."/>
            <person name="Blaxter L. M."/>
        </authorList>
    </citation>
    <scope>NUCLEOTIDE SEQUENCE [LARGE SCALE GENOMIC DNA]</scope>
</reference>
<evidence type="ECO:0000313" key="1">
    <source>
        <dbReference type="EMBL" id="VBB25523.1"/>
    </source>
</evidence>
<keyword evidence="2" id="KW-1185">Reference proteome</keyword>
<dbReference type="STRING" id="6277.A0A498SAB8"/>
<dbReference type="AlphaFoldDB" id="A0A498SAB8"/>
<dbReference type="Proteomes" id="UP000276991">
    <property type="component" value="Unassembled WGS sequence"/>
</dbReference>
<name>A0A498SAB8_ACAVI</name>
<organism evidence="1 2">
    <name type="scientific">Acanthocheilonema viteae</name>
    <name type="common">Filarial nematode worm</name>
    <name type="synonym">Dipetalonema viteae</name>
    <dbReference type="NCBI Taxonomy" id="6277"/>
    <lineage>
        <taxon>Eukaryota</taxon>
        <taxon>Metazoa</taxon>
        <taxon>Ecdysozoa</taxon>
        <taxon>Nematoda</taxon>
        <taxon>Chromadorea</taxon>
        <taxon>Rhabditida</taxon>
        <taxon>Spirurina</taxon>
        <taxon>Spiruromorpha</taxon>
        <taxon>Filarioidea</taxon>
        <taxon>Onchocercidae</taxon>
        <taxon>Acanthocheilonema</taxon>
    </lineage>
</organism>
<accession>A0A498SAB8</accession>
<dbReference type="EMBL" id="UPTC01000021">
    <property type="protein sequence ID" value="VBB25523.1"/>
    <property type="molecule type" value="Genomic_DNA"/>
</dbReference>
<dbReference type="OrthoDB" id="5840832at2759"/>
<gene>
    <name evidence="1" type="ORF">NAV_LOCUS353</name>
</gene>
<evidence type="ECO:0000313" key="2">
    <source>
        <dbReference type="Proteomes" id="UP000276991"/>
    </source>
</evidence>
<protein>
    <submittedName>
        <fullName evidence="1">Uncharacterized protein</fullName>
    </submittedName>
</protein>
<proteinExistence type="predicted"/>